<dbReference type="OMA" id="ENTCISG"/>
<reference evidence="2" key="1">
    <citation type="submission" date="2021-01" db="EMBL/GenBank/DDBJ databases">
        <authorList>
            <consortium name="Genoscope - CEA"/>
            <person name="William W."/>
        </authorList>
    </citation>
    <scope>NUCLEOTIDE SEQUENCE</scope>
</reference>
<keyword evidence="1" id="KW-0472">Membrane</keyword>
<accession>A0A8S1QPT7</accession>
<gene>
    <name evidence="2" type="ORF">PPRIM_AZ9-3.1.T1870019</name>
</gene>
<evidence type="ECO:0000313" key="2">
    <source>
        <dbReference type="EMBL" id="CAD8117074.1"/>
    </source>
</evidence>
<dbReference type="EMBL" id="CAJJDM010000196">
    <property type="protein sequence ID" value="CAD8117074.1"/>
    <property type="molecule type" value="Genomic_DNA"/>
</dbReference>
<keyword evidence="1" id="KW-0812">Transmembrane</keyword>
<feature type="transmembrane region" description="Helical" evidence="1">
    <location>
        <begin position="204"/>
        <end position="223"/>
    </location>
</feature>
<evidence type="ECO:0008006" key="4">
    <source>
        <dbReference type="Google" id="ProtNLM"/>
    </source>
</evidence>
<keyword evidence="1" id="KW-1133">Transmembrane helix</keyword>
<evidence type="ECO:0000313" key="3">
    <source>
        <dbReference type="Proteomes" id="UP000688137"/>
    </source>
</evidence>
<protein>
    <recommendedName>
        <fullName evidence="4">Transmembrane protein</fullName>
    </recommendedName>
</protein>
<organism evidence="2 3">
    <name type="scientific">Paramecium primaurelia</name>
    <dbReference type="NCBI Taxonomy" id="5886"/>
    <lineage>
        <taxon>Eukaryota</taxon>
        <taxon>Sar</taxon>
        <taxon>Alveolata</taxon>
        <taxon>Ciliophora</taxon>
        <taxon>Intramacronucleata</taxon>
        <taxon>Oligohymenophorea</taxon>
        <taxon>Peniculida</taxon>
        <taxon>Parameciidae</taxon>
        <taxon>Paramecium</taxon>
    </lineage>
</organism>
<evidence type="ECO:0000256" key="1">
    <source>
        <dbReference type="SAM" id="Phobius"/>
    </source>
</evidence>
<dbReference type="AlphaFoldDB" id="A0A8S1QPT7"/>
<sequence>MNKLQIRDDTVEWGLQIFYVISGYCPQYCQLCEVLLKCKICQSGYFKYKENTCISGCDQPYQKLMVLIDKILMMKHHTLIIQLIIFQIILSILITNEFIILWFNIWRAYIWAQAKFYRIHEIIDPHHSITIPFYILYGPAFPSDGLFIYKNENNPPISKSSNSFQGSNNLGGKYDQVYESTNHDSNTFTISWECFGSNNEQFKLIVDFIIITLLFISASSIVYNNLIRVHVNNGIVIMIQLQLNSLKKKVQVTNIMIRILFDVQIVQYLVQHVSQIDCQTCQSTFIQTKLGCILNSINWKIQINILIVHLNVINVQIQATVQIVKSASITKNFLNHAPMLNLLQSNN</sequence>
<proteinExistence type="predicted"/>
<feature type="transmembrane region" description="Helical" evidence="1">
    <location>
        <begin position="79"/>
        <end position="103"/>
    </location>
</feature>
<comment type="caution">
    <text evidence="2">The sequence shown here is derived from an EMBL/GenBank/DDBJ whole genome shotgun (WGS) entry which is preliminary data.</text>
</comment>
<name>A0A8S1QPT7_PARPR</name>
<keyword evidence="3" id="KW-1185">Reference proteome</keyword>
<dbReference type="Proteomes" id="UP000688137">
    <property type="component" value="Unassembled WGS sequence"/>
</dbReference>